<dbReference type="InterPro" id="IPR025724">
    <property type="entry name" value="GAG-pre-integrase_dom"/>
</dbReference>
<comment type="caution">
    <text evidence="4">The sequence shown here is derived from an EMBL/GenBank/DDBJ whole genome shotgun (WGS) entry which is preliminary data.</text>
</comment>
<dbReference type="PANTHER" id="PTHR42648">
    <property type="entry name" value="TRANSPOSASE, PUTATIVE-RELATED"/>
    <property type="match status" value="1"/>
</dbReference>
<dbReference type="AlphaFoldDB" id="A0A699JQJ3"/>
<dbReference type="InterPro" id="IPR023780">
    <property type="entry name" value="Chromo_domain"/>
</dbReference>
<dbReference type="PROSITE" id="PS50994">
    <property type="entry name" value="INTEGRASE"/>
    <property type="match status" value="2"/>
</dbReference>
<feature type="region of interest" description="Disordered" evidence="1">
    <location>
        <begin position="324"/>
        <end position="351"/>
    </location>
</feature>
<dbReference type="InterPro" id="IPR036397">
    <property type="entry name" value="RNaseH_sf"/>
</dbReference>
<dbReference type="InterPro" id="IPR000953">
    <property type="entry name" value="Chromo/chromo_shadow_dom"/>
</dbReference>
<protein>
    <submittedName>
        <fullName evidence="4">Putative nucleotidyltransferase, ribonuclease H</fullName>
    </submittedName>
</protein>
<dbReference type="Pfam" id="PF13976">
    <property type="entry name" value="gag_pre-integrs"/>
    <property type="match status" value="1"/>
</dbReference>
<dbReference type="InterPro" id="IPR056924">
    <property type="entry name" value="SH3_Tf2-1"/>
</dbReference>
<dbReference type="SUPFAM" id="SSF53098">
    <property type="entry name" value="Ribonuclease H-like"/>
    <property type="match status" value="2"/>
</dbReference>
<reference evidence="4" key="1">
    <citation type="journal article" date="2019" name="Sci. Rep.">
        <title>Draft genome of Tanacetum cinerariifolium, the natural source of mosquito coil.</title>
        <authorList>
            <person name="Yamashiro T."/>
            <person name="Shiraishi A."/>
            <person name="Satake H."/>
            <person name="Nakayama K."/>
        </authorList>
    </citation>
    <scope>NUCLEOTIDE SEQUENCE</scope>
</reference>
<feature type="compositionally biased region" description="Basic residues" evidence="1">
    <location>
        <begin position="337"/>
        <end position="351"/>
    </location>
</feature>
<dbReference type="GO" id="GO:0003676">
    <property type="term" value="F:nucleic acid binding"/>
    <property type="evidence" value="ECO:0007669"/>
    <property type="project" value="InterPro"/>
</dbReference>
<dbReference type="InterPro" id="IPR016197">
    <property type="entry name" value="Chromo-like_dom_sf"/>
</dbReference>
<feature type="domain" description="Chromo" evidence="2">
    <location>
        <begin position="635"/>
        <end position="685"/>
    </location>
</feature>
<organism evidence="4">
    <name type="scientific">Tanacetum cinerariifolium</name>
    <name type="common">Dalmatian daisy</name>
    <name type="synonym">Chrysanthemum cinerariifolium</name>
    <dbReference type="NCBI Taxonomy" id="118510"/>
    <lineage>
        <taxon>Eukaryota</taxon>
        <taxon>Viridiplantae</taxon>
        <taxon>Streptophyta</taxon>
        <taxon>Embryophyta</taxon>
        <taxon>Tracheophyta</taxon>
        <taxon>Spermatophyta</taxon>
        <taxon>Magnoliopsida</taxon>
        <taxon>eudicotyledons</taxon>
        <taxon>Gunneridae</taxon>
        <taxon>Pentapetalae</taxon>
        <taxon>asterids</taxon>
        <taxon>campanulids</taxon>
        <taxon>Asterales</taxon>
        <taxon>Asteraceae</taxon>
        <taxon>Asteroideae</taxon>
        <taxon>Anthemideae</taxon>
        <taxon>Anthemidinae</taxon>
        <taxon>Tanacetum</taxon>
    </lineage>
</organism>
<evidence type="ECO:0000256" key="1">
    <source>
        <dbReference type="SAM" id="MobiDB-lite"/>
    </source>
</evidence>
<feature type="non-terminal residue" evidence="4">
    <location>
        <position position="1"/>
    </location>
</feature>
<evidence type="ECO:0000259" key="3">
    <source>
        <dbReference type="PROSITE" id="PS50994"/>
    </source>
</evidence>
<dbReference type="Pfam" id="PF24626">
    <property type="entry name" value="SH3_Tf2-1"/>
    <property type="match status" value="1"/>
</dbReference>
<dbReference type="CDD" id="cd00024">
    <property type="entry name" value="CD_CSD"/>
    <property type="match status" value="1"/>
</dbReference>
<name>A0A699JQJ3_TANCI</name>
<proteinExistence type="predicted"/>
<dbReference type="Pfam" id="PF00665">
    <property type="entry name" value="rve"/>
    <property type="match status" value="1"/>
</dbReference>
<dbReference type="FunFam" id="3.30.420.10:FF:000032">
    <property type="entry name" value="Retrovirus-related Pol polyprotein from transposon 297-like Protein"/>
    <property type="match status" value="1"/>
</dbReference>
<dbReference type="GO" id="GO:0015074">
    <property type="term" value="P:DNA integration"/>
    <property type="evidence" value="ECO:0007669"/>
    <property type="project" value="InterPro"/>
</dbReference>
<sequence length="685" mass="79099">TQVSNGLGNPQYTLHDQGIFDSGCSRHMMGNKFFLTDYQEIDGGFVAYGGNPKGDKIFGKVLLKVPRQNNMYNFDLKNVAPLGDLTCLFAKTTIDESNLWHRRLGHINFKTMNKLMKGNLFRSLPSKIFENDHICVTCQKGKQHKASCKTKLVSSISQPLKMLHMDLFGLTFIKSLNNKMYCLVVTDDFSRFSWVFFLASKDETSGILKSFITCIENQLNHRVKIIRCDNRTKFKNSETNQFCQMKGIKREFSIARTPQQNGVAKRKNRTLIENRVLVTKPHNKTPYELLIGRSPNLDFIRPFGCPVTILNTLDHLGKFEGKADPQASHPFLNSSRLLRKGKSKQAKRNEKPRRIKALVGVVVDRLTKAAHFLPIRKDYSVSRLAEIFQQEIVRLHGTPSAIVSDRDPRFASRFWKGLQKAWRTRLKFSTTFNPQTDGQSERTIQTLKDMLRSCALEWTGNWDDYICLVEFAYNNSWHASIKCVPFEMLYGRKCHALICWDQIGERVIEGPEMIEVTNAKVAVAKEKLKEARTRQNDKHRRSLEFQPGDHVFLKVSPARGVRRFGIKGKLSPRFIGPFEILDRVGEVSYRLALPPQLSHVHNVFHVSLLRGYKYHPLHVISYPLDQICVDLSYVEEPEAILDRQDRVMRKKTIPFVKILWRNHPEREATWETEESIRTSYPHFLP</sequence>
<dbReference type="GO" id="GO:0016740">
    <property type="term" value="F:transferase activity"/>
    <property type="evidence" value="ECO:0007669"/>
    <property type="project" value="UniProtKB-KW"/>
</dbReference>
<feature type="domain" description="Integrase catalytic" evidence="3">
    <location>
        <begin position="326"/>
        <end position="493"/>
    </location>
</feature>
<dbReference type="InterPro" id="IPR001584">
    <property type="entry name" value="Integrase_cat-core"/>
</dbReference>
<keyword evidence="4" id="KW-0808">Transferase</keyword>
<evidence type="ECO:0000259" key="2">
    <source>
        <dbReference type="PROSITE" id="PS50013"/>
    </source>
</evidence>
<dbReference type="SUPFAM" id="SSF54160">
    <property type="entry name" value="Chromo domain-like"/>
    <property type="match status" value="1"/>
</dbReference>
<dbReference type="EMBL" id="BKCJ010430855">
    <property type="protein sequence ID" value="GFA47691.1"/>
    <property type="molecule type" value="Genomic_DNA"/>
</dbReference>
<evidence type="ECO:0000313" key="4">
    <source>
        <dbReference type="EMBL" id="GFA47691.1"/>
    </source>
</evidence>
<gene>
    <name evidence="4" type="ORF">Tci_619663</name>
</gene>
<dbReference type="PROSITE" id="PS50013">
    <property type="entry name" value="CHROMO_2"/>
    <property type="match status" value="1"/>
</dbReference>
<feature type="domain" description="Integrase catalytic" evidence="3">
    <location>
        <begin position="155"/>
        <end position="273"/>
    </location>
</feature>
<dbReference type="InterPro" id="IPR012337">
    <property type="entry name" value="RNaseH-like_sf"/>
</dbReference>
<accession>A0A699JQJ3</accession>
<dbReference type="InterPro" id="IPR039537">
    <property type="entry name" value="Retrotran_Ty1/copia-like"/>
</dbReference>
<dbReference type="PANTHER" id="PTHR42648:SF32">
    <property type="entry name" value="RIBONUCLEASE H-LIKE DOMAIN, GAG-PRE-INTEGRASE DOMAIN PROTEIN-RELATED"/>
    <property type="match status" value="1"/>
</dbReference>
<dbReference type="Pfam" id="PF00385">
    <property type="entry name" value="Chromo"/>
    <property type="match status" value="1"/>
</dbReference>
<dbReference type="Gene3D" id="3.30.420.10">
    <property type="entry name" value="Ribonuclease H-like superfamily/Ribonuclease H"/>
    <property type="match status" value="2"/>
</dbReference>